<dbReference type="Proteomes" id="UP000799779">
    <property type="component" value="Unassembled WGS sequence"/>
</dbReference>
<gene>
    <name evidence="2" type="ORF">P154DRAFT_212028</name>
</gene>
<feature type="compositionally biased region" description="Low complexity" evidence="1">
    <location>
        <begin position="19"/>
        <end position="30"/>
    </location>
</feature>
<organism evidence="2 3">
    <name type="scientific">Amniculicola lignicola CBS 123094</name>
    <dbReference type="NCBI Taxonomy" id="1392246"/>
    <lineage>
        <taxon>Eukaryota</taxon>
        <taxon>Fungi</taxon>
        <taxon>Dikarya</taxon>
        <taxon>Ascomycota</taxon>
        <taxon>Pezizomycotina</taxon>
        <taxon>Dothideomycetes</taxon>
        <taxon>Pleosporomycetidae</taxon>
        <taxon>Pleosporales</taxon>
        <taxon>Amniculicolaceae</taxon>
        <taxon>Amniculicola</taxon>
    </lineage>
</organism>
<reference evidence="2" key="1">
    <citation type="journal article" date="2020" name="Stud. Mycol.">
        <title>101 Dothideomycetes genomes: a test case for predicting lifestyles and emergence of pathogens.</title>
        <authorList>
            <person name="Haridas S."/>
            <person name="Albert R."/>
            <person name="Binder M."/>
            <person name="Bloem J."/>
            <person name="Labutti K."/>
            <person name="Salamov A."/>
            <person name="Andreopoulos B."/>
            <person name="Baker S."/>
            <person name="Barry K."/>
            <person name="Bills G."/>
            <person name="Bluhm B."/>
            <person name="Cannon C."/>
            <person name="Castanera R."/>
            <person name="Culley D."/>
            <person name="Daum C."/>
            <person name="Ezra D."/>
            <person name="Gonzalez J."/>
            <person name="Henrissat B."/>
            <person name="Kuo A."/>
            <person name="Liang C."/>
            <person name="Lipzen A."/>
            <person name="Lutzoni F."/>
            <person name="Magnuson J."/>
            <person name="Mondo S."/>
            <person name="Nolan M."/>
            <person name="Ohm R."/>
            <person name="Pangilinan J."/>
            <person name="Park H.-J."/>
            <person name="Ramirez L."/>
            <person name="Alfaro M."/>
            <person name="Sun H."/>
            <person name="Tritt A."/>
            <person name="Yoshinaga Y."/>
            <person name="Zwiers L.-H."/>
            <person name="Turgeon B."/>
            <person name="Goodwin S."/>
            <person name="Spatafora J."/>
            <person name="Crous P."/>
            <person name="Grigoriev I."/>
        </authorList>
    </citation>
    <scope>NUCLEOTIDE SEQUENCE</scope>
    <source>
        <strain evidence="2">CBS 123094</strain>
    </source>
</reference>
<evidence type="ECO:0000313" key="3">
    <source>
        <dbReference type="Proteomes" id="UP000799779"/>
    </source>
</evidence>
<keyword evidence="3" id="KW-1185">Reference proteome</keyword>
<dbReference type="AlphaFoldDB" id="A0A6A5WER6"/>
<sequence>MVRCCRGCRIGSGGGVRRAAAAASRQATEGRGNREEPTYNKQRFTSCRSSSGCGEDAGPGVRRGYYYSSAVAPSRGLRSLREQHRQDKLAALRSTTVVVKRVACGLKTQDFAAGTRTSRRATGRGKMLALRKNKNGGGAVRGKGVPALLGEGTDCERLGAIS</sequence>
<feature type="region of interest" description="Disordered" evidence="1">
    <location>
        <begin position="19"/>
        <end position="43"/>
    </location>
</feature>
<evidence type="ECO:0000313" key="2">
    <source>
        <dbReference type="EMBL" id="KAF1999957.1"/>
    </source>
</evidence>
<dbReference type="EMBL" id="ML977592">
    <property type="protein sequence ID" value="KAF1999957.1"/>
    <property type="molecule type" value="Genomic_DNA"/>
</dbReference>
<name>A0A6A5WER6_9PLEO</name>
<accession>A0A6A5WER6</accession>
<evidence type="ECO:0000256" key="1">
    <source>
        <dbReference type="SAM" id="MobiDB-lite"/>
    </source>
</evidence>
<proteinExistence type="predicted"/>
<protein>
    <submittedName>
        <fullName evidence="2">Uncharacterized protein</fullName>
    </submittedName>
</protein>